<gene>
    <name evidence="4" type="ORF">HCU73_05405</name>
</gene>
<organism evidence="4 5">
    <name type="scientific">Roseicyclus persicicus</name>
    <dbReference type="NCBI Taxonomy" id="2650661"/>
    <lineage>
        <taxon>Bacteria</taxon>
        <taxon>Pseudomonadati</taxon>
        <taxon>Pseudomonadota</taxon>
        <taxon>Alphaproteobacteria</taxon>
        <taxon>Rhodobacterales</taxon>
        <taxon>Roseobacteraceae</taxon>
        <taxon>Roseicyclus</taxon>
    </lineage>
</organism>
<sequence>MTAPSAALAVPGDLMTLTGGYIYDRRLLCGLRALGREVAHVALGGSFPDPTPADMAAAAARLAEVPAGCPVIIDGLAMGAMDRAVLTGMAAPIVALVHHPLAHEGSLPADRRDHLYRTERDNLALAAHVLVPSPHTAALLVSDYGVPADRITIARPGTDRPMGRVDKADPPLILSVGIQVPRKGHDVLIRALAQLADRPWQAVIVGSALDAGHAALLSRLVAEAGLAGRVRLAGRVPGAELARLYGQAAVFALATRYEGYGIVFDEAMAHGLPIVTCATGAVPDTVAPGAGLMVPPDDPAAFAGALARVLDEDGTRAAMAAASAAAGAALPGWEDTARVVAGVLDRVAAGA</sequence>
<dbReference type="AlphaFoldDB" id="A0A7X6GYU3"/>
<evidence type="ECO:0000256" key="1">
    <source>
        <dbReference type="ARBA" id="ARBA00022679"/>
    </source>
</evidence>
<evidence type="ECO:0000313" key="5">
    <source>
        <dbReference type="Proteomes" id="UP000526408"/>
    </source>
</evidence>
<dbReference type="RefSeq" id="WP_168622422.1">
    <property type="nucleotide sequence ID" value="NZ_JAAZQQ010000002.1"/>
</dbReference>
<dbReference type="Pfam" id="PF13439">
    <property type="entry name" value="Glyco_transf_4"/>
    <property type="match status" value="1"/>
</dbReference>
<evidence type="ECO:0000259" key="2">
    <source>
        <dbReference type="Pfam" id="PF00534"/>
    </source>
</evidence>
<proteinExistence type="predicted"/>
<evidence type="ECO:0000259" key="3">
    <source>
        <dbReference type="Pfam" id="PF13439"/>
    </source>
</evidence>
<evidence type="ECO:0000313" key="4">
    <source>
        <dbReference type="EMBL" id="NKX44018.1"/>
    </source>
</evidence>
<dbReference type="InterPro" id="IPR001296">
    <property type="entry name" value="Glyco_trans_1"/>
</dbReference>
<dbReference type="InterPro" id="IPR028098">
    <property type="entry name" value="Glyco_trans_4-like_N"/>
</dbReference>
<feature type="domain" description="Glycosyl transferase family 1" evidence="2">
    <location>
        <begin position="168"/>
        <end position="322"/>
    </location>
</feature>
<dbReference type="Pfam" id="PF00534">
    <property type="entry name" value="Glycos_transf_1"/>
    <property type="match status" value="1"/>
</dbReference>
<dbReference type="SUPFAM" id="SSF53756">
    <property type="entry name" value="UDP-Glycosyltransferase/glycogen phosphorylase"/>
    <property type="match status" value="1"/>
</dbReference>
<dbReference type="EMBL" id="JAAZQQ010000002">
    <property type="protein sequence ID" value="NKX44018.1"/>
    <property type="molecule type" value="Genomic_DNA"/>
</dbReference>
<dbReference type="Gene3D" id="3.40.50.2000">
    <property type="entry name" value="Glycogen Phosphorylase B"/>
    <property type="match status" value="2"/>
</dbReference>
<comment type="caution">
    <text evidence="4">The sequence shown here is derived from an EMBL/GenBank/DDBJ whole genome shotgun (WGS) entry which is preliminary data.</text>
</comment>
<keyword evidence="5" id="KW-1185">Reference proteome</keyword>
<dbReference type="GO" id="GO:0009103">
    <property type="term" value="P:lipopolysaccharide biosynthetic process"/>
    <property type="evidence" value="ECO:0007669"/>
    <property type="project" value="TreeGrafter"/>
</dbReference>
<accession>A0A7X6GYU3</accession>
<reference evidence="4 5" key="1">
    <citation type="submission" date="2020-04" db="EMBL/GenBank/DDBJ databases">
        <authorList>
            <person name="Yoon J."/>
        </authorList>
    </citation>
    <scope>NUCLEOTIDE SEQUENCE [LARGE SCALE GENOMIC DNA]</scope>
    <source>
        <strain evidence="4 5">KMU-115</strain>
    </source>
</reference>
<dbReference type="PANTHER" id="PTHR46401">
    <property type="entry name" value="GLYCOSYLTRANSFERASE WBBK-RELATED"/>
    <property type="match status" value="1"/>
</dbReference>
<dbReference type="GO" id="GO:0016757">
    <property type="term" value="F:glycosyltransferase activity"/>
    <property type="evidence" value="ECO:0007669"/>
    <property type="project" value="InterPro"/>
</dbReference>
<dbReference type="Proteomes" id="UP000526408">
    <property type="component" value="Unassembled WGS sequence"/>
</dbReference>
<keyword evidence="1 4" id="KW-0808">Transferase</keyword>
<dbReference type="PANTHER" id="PTHR46401:SF2">
    <property type="entry name" value="GLYCOSYLTRANSFERASE WBBK-RELATED"/>
    <property type="match status" value="1"/>
</dbReference>
<feature type="domain" description="Glycosyltransferase subfamily 4-like N-terminal" evidence="3">
    <location>
        <begin position="86"/>
        <end position="159"/>
    </location>
</feature>
<dbReference type="CDD" id="cd03801">
    <property type="entry name" value="GT4_PimA-like"/>
    <property type="match status" value="1"/>
</dbReference>
<protein>
    <submittedName>
        <fullName evidence="4">Glycosyltransferase family 4 protein</fullName>
    </submittedName>
</protein>
<name>A0A7X6GYU3_9RHOB</name>